<evidence type="ECO:0000256" key="4">
    <source>
        <dbReference type="ARBA" id="ARBA00022741"/>
    </source>
</evidence>
<dbReference type="PRINTS" id="PR00959">
    <property type="entry name" value="MEVGALKINASE"/>
</dbReference>
<evidence type="ECO:0000256" key="6">
    <source>
        <dbReference type="ARBA" id="ARBA00022840"/>
    </source>
</evidence>
<dbReference type="Pfam" id="PF00288">
    <property type="entry name" value="GHMP_kinases_N"/>
    <property type="match status" value="1"/>
</dbReference>
<gene>
    <name evidence="9" type="ORF">NRE15_07620</name>
</gene>
<keyword evidence="4" id="KW-0547">Nucleotide-binding</keyword>
<evidence type="ECO:0000259" key="8">
    <source>
        <dbReference type="Pfam" id="PF08544"/>
    </source>
</evidence>
<dbReference type="Pfam" id="PF08544">
    <property type="entry name" value="GHMP_kinases_C"/>
    <property type="match status" value="1"/>
</dbReference>
<reference evidence="9 10" key="1">
    <citation type="submission" date="2022-08" db="EMBL/GenBank/DDBJ databases">
        <title>Aerococcaceae sp. nov isolated from spoiled eye mask.</title>
        <authorList>
            <person name="Zhou G."/>
            <person name="Xie X.-B."/>
            <person name="Shi Q.-S."/>
            <person name="Wang Y.-S."/>
            <person name="Wen X."/>
            <person name="Peng H."/>
            <person name="Yang X.-J."/>
            <person name="Tao H.-B."/>
            <person name="Huang X.-M."/>
        </authorList>
    </citation>
    <scope>NUCLEOTIDE SEQUENCE [LARGE SCALE GENOMIC DNA]</scope>
    <source>
        <strain evidence="10">DM20194951</strain>
    </source>
</reference>
<dbReference type="PANTHER" id="PTHR31814">
    <property type="match status" value="1"/>
</dbReference>
<dbReference type="SUPFAM" id="SSF54211">
    <property type="entry name" value="Ribosomal protein S5 domain 2-like"/>
    <property type="match status" value="1"/>
</dbReference>
<dbReference type="Proteomes" id="UP001315967">
    <property type="component" value="Chromosome"/>
</dbReference>
<dbReference type="InterPro" id="IPR005917">
    <property type="entry name" value="Pmev_kinase_bact"/>
</dbReference>
<dbReference type="Gene3D" id="3.30.70.890">
    <property type="entry name" value="GHMP kinase, C-terminal domain"/>
    <property type="match status" value="1"/>
</dbReference>
<keyword evidence="10" id="KW-1185">Reference proteome</keyword>
<dbReference type="RefSeq" id="WP_313792291.1">
    <property type="nucleotide sequence ID" value="NZ_CP102453.1"/>
</dbReference>
<evidence type="ECO:0000256" key="1">
    <source>
        <dbReference type="ARBA" id="ARBA00005017"/>
    </source>
</evidence>
<dbReference type="PANTHER" id="PTHR31814:SF2">
    <property type="entry name" value="PHOSPHOMEVALONATE KINASE"/>
    <property type="match status" value="1"/>
</dbReference>
<dbReference type="InterPro" id="IPR014721">
    <property type="entry name" value="Ribsml_uS5_D2-typ_fold_subgr"/>
</dbReference>
<dbReference type="InterPro" id="IPR013750">
    <property type="entry name" value="GHMP_kinase_C_dom"/>
</dbReference>
<dbReference type="EC" id="2.7.4.2" evidence="2"/>
<accession>A0ABY5P257</accession>
<protein>
    <recommendedName>
        <fullName evidence="2">phosphomevalonate kinase</fullName>
        <ecNumber evidence="2">2.7.4.2</ecNumber>
    </recommendedName>
</protein>
<dbReference type="Gene3D" id="3.30.230.10">
    <property type="match status" value="1"/>
</dbReference>
<keyword evidence="6" id="KW-0067">ATP-binding</keyword>
<name>A0ABY5P257_9LACT</name>
<keyword evidence="5 9" id="KW-0418">Kinase</keyword>
<evidence type="ECO:0000313" key="9">
    <source>
        <dbReference type="EMBL" id="UUX32792.1"/>
    </source>
</evidence>
<dbReference type="GO" id="GO:0004631">
    <property type="term" value="F:phosphomevalonate kinase activity"/>
    <property type="evidence" value="ECO:0007669"/>
    <property type="project" value="UniProtKB-EC"/>
</dbReference>
<dbReference type="EMBL" id="CP102453">
    <property type="protein sequence ID" value="UUX32792.1"/>
    <property type="molecule type" value="Genomic_DNA"/>
</dbReference>
<evidence type="ECO:0000256" key="2">
    <source>
        <dbReference type="ARBA" id="ARBA00012958"/>
    </source>
</evidence>
<comment type="pathway">
    <text evidence="1">Isoprenoid biosynthesis; isopentenyl diphosphate biosynthesis via mevalonate pathway; isopentenyl diphosphate from (R)-mevalonate: step 2/3.</text>
</comment>
<organism evidence="9 10">
    <name type="scientific">Fundicoccus culcitae</name>
    <dbReference type="NCBI Taxonomy" id="2969821"/>
    <lineage>
        <taxon>Bacteria</taxon>
        <taxon>Bacillati</taxon>
        <taxon>Bacillota</taxon>
        <taxon>Bacilli</taxon>
        <taxon>Lactobacillales</taxon>
        <taxon>Aerococcaceae</taxon>
        <taxon>Fundicoccus</taxon>
    </lineage>
</organism>
<feature type="domain" description="GHMP kinase N-terminal" evidence="7">
    <location>
        <begin position="126"/>
        <end position="216"/>
    </location>
</feature>
<evidence type="ECO:0000256" key="5">
    <source>
        <dbReference type="ARBA" id="ARBA00022777"/>
    </source>
</evidence>
<sequence>MKFNANMADLFNLNPKLTFQPTTQKVPGKLYFVGEYAILEPGNTAILFSVNQYLTCQISLSRTPYSGSLQTSLQDLLPLLYRREADKVHFSLNGMDGLDSYYHENLMDEKTRTLVLEQWQYVFEAIRVVEELMQELGRPLQDYHIQYYSDLVAEDGSKYGLGSSAAVTIATIKSLLAFYGIEVKSPLSLFKLAAIALIRAGSNGSMGDVAAISFGGWVFYQSFDRKWLAAELDNQVSLMDLLEKEWPLLEVRYLDINKRMTLLIGWTQSAASTQNLVQQLTQRLPEKDANYRYFLEKSKLCVNNMRTAFEKADIMQIQEEMANYRHLLLKLSSHFNIEIETDKLKQFIQLSQAYQFEAKSSGAGGGDCGIAVGESNQKTTQLLDEWRRVGIIPLNLHVAPKQFN</sequence>
<dbReference type="SUPFAM" id="SSF55060">
    <property type="entry name" value="GHMP Kinase, C-terminal domain"/>
    <property type="match status" value="1"/>
</dbReference>
<dbReference type="NCBIfam" id="TIGR01220">
    <property type="entry name" value="Pmev_kin_Gr_pos"/>
    <property type="match status" value="1"/>
</dbReference>
<keyword evidence="3 9" id="KW-0808">Transferase</keyword>
<dbReference type="InterPro" id="IPR006204">
    <property type="entry name" value="GHMP_kinase_N_dom"/>
</dbReference>
<evidence type="ECO:0000259" key="7">
    <source>
        <dbReference type="Pfam" id="PF00288"/>
    </source>
</evidence>
<dbReference type="InterPro" id="IPR036554">
    <property type="entry name" value="GHMP_kinase_C_sf"/>
</dbReference>
<proteinExistence type="predicted"/>
<dbReference type="InterPro" id="IPR020568">
    <property type="entry name" value="Ribosomal_Su5_D2-typ_SF"/>
</dbReference>
<evidence type="ECO:0000256" key="3">
    <source>
        <dbReference type="ARBA" id="ARBA00022679"/>
    </source>
</evidence>
<feature type="domain" description="GHMP kinase C-terminal" evidence="8">
    <location>
        <begin position="305"/>
        <end position="390"/>
    </location>
</feature>
<dbReference type="InterPro" id="IPR035102">
    <property type="entry name" value="Phosphomevalonate_kinase"/>
</dbReference>
<evidence type="ECO:0000313" key="10">
    <source>
        <dbReference type="Proteomes" id="UP001315967"/>
    </source>
</evidence>